<dbReference type="GO" id="GO:0005576">
    <property type="term" value="C:extracellular region"/>
    <property type="evidence" value="ECO:0007669"/>
    <property type="project" value="UniProtKB-SubCell"/>
</dbReference>
<dbReference type="GO" id="GO:0055085">
    <property type="term" value="P:transmembrane transport"/>
    <property type="evidence" value="ECO:0007669"/>
    <property type="project" value="InterPro"/>
</dbReference>
<organism evidence="15 16">
    <name type="scientific">Blomia tropicalis</name>
    <name type="common">Mite</name>
    <dbReference type="NCBI Taxonomy" id="40697"/>
    <lineage>
        <taxon>Eukaryota</taxon>
        <taxon>Metazoa</taxon>
        <taxon>Ecdysozoa</taxon>
        <taxon>Arthropoda</taxon>
        <taxon>Chelicerata</taxon>
        <taxon>Arachnida</taxon>
        <taxon>Acari</taxon>
        <taxon>Acariformes</taxon>
        <taxon>Sarcoptiformes</taxon>
        <taxon>Astigmata</taxon>
        <taxon>Glycyphagoidea</taxon>
        <taxon>Echimyopodidae</taxon>
        <taxon>Blomia</taxon>
    </lineage>
</organism>
<keyword evidence="10" id="KW-1133">Transmembrane helix</keyword>
<dbReference type="SUPFAM" id="SSF47473">
    <property type="entry name" value="EF-hand"/>
    <property type="match status" value="1"/>
</dbReference>
<comment type="subcellular location">
    <subcellularLocation>
        <location evidence="1">Mitochondrion inner membrane</location>
        <topology evidence="1">Multi-pass membrane protein</topology>
    </subcellularLocation>
    <subcellularLocation>
        <location evidence="2">Secreted</location>
    </subcellularLocation>
</comment>
<evidence type="ECO:0000256" key="10">
    <source>
        <dbReference type="ARBA" id="ARBA00022989"/>
    </source>
</evidence>
<keyword evidence="11 12" id="KW-0472">Membrane</keyword>
<feature type="domain" description="EF-hand" evidence="14">
    <location>
        <begin position="388"/>
        <end position="423"/>
    </location>
</feature>
<feature type="region of interest" description="Disordered" evidence="13">
    <location>
        <begin position="177"/>
        <end position="212"/>
    </location>
</feature>
<dbReference type="FunFam" id="2.60.40.770:FF:000001">
    <property type="entry name" value="NPC intracellular cholesterol transporter 2"/>
    <property type="match status" value="1"/>
</dbReference>
<feature type="region of interest" description="Disordered" evidence="13">
    <location>
        <begin position="275"/>
        <end position="315"/>
    </location>
</feature>
<dbReference type="GO" id="GO:0005743">
    <property type="term" value="C:mitochondrial inner membrane"/>
    <property type="evidence" value="ECO:0007669"/>
    <property type="project" value="UniProtKB-SubCell"/>
</dbReference>
<dbReference type="SMART" id="SM00054">
    <property type="entry name" value="EFh"/>
    <property type="match status" value="2"/>
</dbReference>
<feature type="domain" description="EF-hand" evidence="14">
    <location>
        <begin position="455"/>
        <end position="490"/>
    </location>
</feature>
<dbReference type="InterPro" id="IPR018247">
    <property type="entry name" value="EF_Hand_1_Ca_BS"/>
</dbReference>
<evidence type="ECO:0000256" key="4">
    <source>
        <dbReference type="ARBA" id="ARBA00006375"/>
    </source>
</evidence>
<comment type="similarity">
    <text evidence="3">Belongs to the NPC2 family.</text>
</comment>
<dbReference type="PRINTS" id="PR00926">
    <property type="entry name" value="MITOCARRIER"/>
</dbReference>
<feature type="compositionally biased region" description="Low complexity" evidence="13">
    <location>
        <begin position="177"/>
        <end position="198"/>
    </location>
</feature>
<evidence type="ECO:0000256" key="12">
    <source>
        <dbReference type="PROSITE-ProRule" id="PRU00282"/>
    </source>
</evidence>
<dbReference type="Gene3D" id="2.60.40.770">
    <property type="match status" value="1"/>
</dbReference>
<evidence type="ECO:0000256" key="7">
    <source>
        <dbReference type="ARBA" id="ARBA00022692"/>
    </source>
</evidence>
<evidence type="ECO:0000313" key="16">
    <source>
        <dbReference type="Proteomes" id="UP001142055"/>
    </source>
</evidence>
<comment type="similarity">
    <text evidence="4">Belongs to the mitochondrial carrier (TC 2.A.29) family.</text>
</comment>
<keyword evidence="6" id="KW-0964">Secreted</keyword>
<keyword evidence="5" id="KW-0813">Transport</keyword>
<dbReference type="InterPro" id="IPR014756">
    <property type="entry name" value="Ig_E-set"/>
</dbReference>
<evidence type="ECO:0000256" key="1">
    <source>
        <dbReference type="ARBA" id="ARBA00004448"/>
    </source>
</evidence>
<name>A0A9Q0MB55_BLOTA</name>
<evidence type="ECO:0000256" key="13">
    <source>
        <dbReference type="SAM" id="MobiDB-lite"/>
    </source>
</evidence>
<dbReference type="InterPro" id="IPR018108">
    <property type="entry name" value="MCP_transmembrane"/>
</dbReference>
<dbReference type="PROSITE" id="PS50222">
    <property type="entry name" value="EF_HAND_2"/>
    <property type="match status" value="2"/>
</dbReference>
<feature type="region of interest" description="Disordered" evidence="13">
    <location>
        <begin position="139"/>
        <end position="159"/>
    </location>
</feature>
<evidence type="ECO:0000256" key="8">
    <source>
        <dbReference type="ARBA" id="ARBA00022737"/>
    </source>
</evidence>
<dbReference type="InterPro" id="IPR023395">
    <property type="entry name" value="MCP_dom_sf"/>
</dbReference>
<dbReference type="Pfam" id="PF13499">
    <property type="entry name" value="EF-hand_7"/>
    <property type="match status" value="1"/>
</dbReference>
<dbReference type="InterPro" id="IPR002048">
    <property type="entry name" value="EF_hand_dom"/>
</dbReference>
<dbReference type="SUPFAM" id="SSF81296">
    <property type="entry name" value="E set domains"/>
    <property type="match status" value="1"/>
</dbReference>
<dbReference type="Gene3D" id="1.10.238.10">
    <property type="entry name" value="EF-hand"/>
    <property type="match status" value="2"/>
</dbReference>
<evidence type="ECO:0000256" key="2">
    <source>
        <dbReference type="ARBA" id="ARBA00004613"/>
    </source>
</evidence>
<keyword evidence="9" id="KW-0106">Calcium</keyword>
<evidence type="ECO:0000256" key="6">
    <source>
        <dbReference type="ARBA" id="ARBA00022525"/>
    </source>
</evidence>
<feature type="repeat" description="Solcar" evidence="12">
    <location>
        <begin position="540"/>
        <end position="635"/>
    </location>
</feature>
<reference evidence="15" key="1">
    <citation type="submission" date="2022-12" db="EMBL/GenBank/DDBJ databases">
        <title>Genome assemblies of Blomia tropicalis.</title>
        <authorList>
            <person name="Cui Y."/>
        </authorList>
    </citation>
    <scope>NUCLEOTIDE SEQUENCE</scope>
    <source>
        <tissue evidence="15">Adult mites</tissue>
    </source>
</reference>
<dbReference type="Gene3D" id="1.50.40.10">
    <property type="entry name" value="Mitochondrial carrier domain"/>
    <property type="match status" value="1"/>
</dbReference>
<dbReference type="Pfam" id="PF02221">
    <property type="entry name" value="E1_DerP2_DerF2"/>
    <property type="match status" value="1"/>
</dbReference>
<sequence length="883" mass="98532">MHHVLNVSSTNKCIKTDNVDNHKQKDEIRSTNHSAKSTNGRIIFEVHNCRQMTPTMWSRIYDPSYTTKSDRRNILHMNQQFINENQCSSSSNELNAMNRATTFISNGFGLWFPSVHAAISPSSNSTYSTECSLNDESQCSLSHGRASEGNRTSTTTATNISSVTSLNNVAQSSALSSSSKLPSTSFSSSTSTIRRTTTNNDASAHWTPPKASTLPINTTAAASTATVSPMFNSRLNFMSNTVSAENCFVLSRLNFNLIPLSSASTTTTKLVNNSNITTTLPSTGDKKGKIDNSSVNRNDSDKVQSSSIESDSQPRHHLIRHSQIYDQFEQQPQPHNRFPQQQQQQQQQQPELLKNDYHFQPSSSIGQRTQRPNLSELIHSQFHYLTLAEKERFERLFREIDVDDNGFIDFNDLVHALERKGIKGTDDNVKDVFERTDSNLDGDIDIVEFVSYCLENEKKLHILFKDIDLNDDGKVDSNELVQAFQRAGIEVDHDEVLRLVHRIKQESGVQGHKSTVELDFEEFRDFLLLHPTDSLSNLMRSWRHGTFVDLGEDGLIPVDFSENEIRTGMWWRHLIAGGVAGAVRGAEFNGLGVCLRHMIQEGGVVSLWRGNGINVLKIAPETAIKFMAFDQMKRWIHANKKSGEITIMERFLAGSFAGAISQTVIYPMEVLKTRFCLRSTGQYSGILDAARKIYANGGMRNFYRGYVPNLIGIIPYAGIDLTIYETLKKMYLKHNSMEEAPIYVCLTCGTLSSTFGQIASYPLALFTKLDIIGCAGTEPSHCAMQKGKEFSVDVTMKSNQDTKNVQFKFTANVGGIEIPVPGTDVNGCHGLQCPLVKDQTYHFTYKMEVPKELPTLNKVLVEIALIGDHGQLGCLHLDGGVVD</sequence>
<protein>
    <recommendedName>
        <fullName evidence="14">EF-hand domain-containing protein</fullName>
    </recommendedName>
</protein>
<comment type="caution">
    <text evidence="15">The sequence shown here is derived from an EMBL/GenBank/DDBJ whole genome shotgun (WGS) entry which is preliminary data.</text>
</comment>
<evidence type="ECO:0000313" key="15">
    <source>
        <dbReference type="EMBL" id="KAJ6222661.1"/>
    </source>
</evidence>
<dbReference type="InterPro" id="IPR003172">
    <property type="entry name" value="ML_dom"/>
</dbReference>
<dbReference type="SMART" id="SM00737">
    <property type="entry name" value="ML"/>
    <property type="match status" value="1"/>
</dbReference>
<evidence type="ECO:0000256" key="3">
    <source>
        <dbReference type="ARBA" id="ARBA00006370"/>
    </source>
</evidence>
<evidence type="ECO:0000259" key="14">
    <source>
        <dbReference type="PROSITE" id="PS50222"/>
    </source>
</evidence>
<gene>
    <name evidence="15" type="ORF">RDWZM_001206</name>
</gene>
<accession>A0A9Q0MB55</accession>
<dbReference type="AlphaFoldDB" id="A0A9Q0MB55"/>
<dbReference type="SUPFAM" id="SSF103506">
    <property type="entry name" value="Mitochondrial carrier"/>
    <property type="match status" value="1"/>
</dbReference>
<dbReference type="PROSITE" id="PS00018">
    <property type="entry name" value="EF_HAND_1"/>
    <property type="match status" value="2"/>
</dbReference>
<keyword evidence="8" id="KW-0677">Repeat</keyword>
<evidence type="ECO:0000256" key="11">
    <source>
        <dbReference type="ARBA" id="ARBA00023136"/>
    </source>
</evidence>
<evidence type="ECO:0000256" key="9">
    <source>
        <dbReference type="ARBA" id="ARBA00022837"/>
    </source>
</evidence>
<dbReference type="GO" id="GO:0005509">
    <property type="term" value="F:calcium ion binding"/>
    <property type="evidence" value="ECO:0007669"/>
    <property type="project" value="InterPro"/>
</dbReference>
<dbReference type="PROSITE" id="PS50920">
    <property type="entry name" value="SOLCAR"/>
    <property type="match status" value="2"/>
</dbReference>
<feature type="repeat" description="Solcar" evidence="12">
    <location>
        <begin position="645"/>
        <end position="730"/>
    </location>
</feature>
<dbReference type="InterPro" id="IPR002067">
    <property type="entry name" value="MCP"/>
</dbReference>
<feature type="compositionally biased region" description="Polar residues" evidence="13">
    <location>
        <begin position="149"/>
        <end position="159"/>
    </location>
</feature>
<dbReference type="CDD" id="cd00051">
    <property type="entry name" value="EFh"/>
    <property type="match status" value="1"/>
</dbReference>
<dbReference type="InterPro" id="IPR011992">
    <property type="entry name" value="EF-hand-dom_pair"/>
</dbReference>
<keyword evidence="16" id="KW-1185">Reference proteome</keyword>
<feature type="compositionally biased region" description="Polar residues" evidence="13">
    <location>
        <begin position="291"/>
        <end position="311"/>
    </location>
</feature>
<dbReference type="EMBL" id="JAPWDV010000001">
    <property type="protein sequence ID" value="KAJ6222661.1"/>
    <property type="molecule type" value="Genomic_DNA"/>
</dbReference>
<proteinExistence type="inferred from homology"/>
<keyword evidence="7 12" id="KW-0812">Transmembrane</keyword>
<dbReference type="Proteomes" id="UP001142055">
    <property type="component" value="Chromosome 1"/>
</dbReference>
<evidence type="ECO:0000256" key="5">
    <source>
        <dbReference type="ARBA" id="ARBA00022448"/>
    </source>
</evidence>
<dbReference type="Pfam" id="PF00153">
    <property type="entry name" value="Mito_carr"/>
    <property type="match status" value="2"/>
</dbReference>
<dbReference type="PANTHER" id="PTHR24089">
    <property type="entry name" value="SOLUTE CARRIER FAMILY 25"/>
    <property type="match status" value="1"/>
</dbReference>